<evidence type="ECO:0000313" key="6">
    <source>
        <dbReference type="EMBL" id="BAK17084.1"/>
    </source>
</evidence>
<dbReference type="RefSeq" id="WP_014824273.1">
    <property type="nucleotide sequence ID" value="NC_018065.1"/>
</dbReference>
<dbReference type="Gene3D" id="2.40.128.20">
    <property type="match status" value="1"/>
</dbReference>
<feature type="signal peptide" evidence="4">
    <location>
        <begin position="1"/>
        <end position="21"/>
    </location>
</feature>
<dbReference type="eggNOG" id="COG3443">
    <property type="taxonomic scope" value="Bacteria"/>
</dbReference>
<organism evidence="6 7">
    <name type="scientific">Solibacillus silvestris (strain StLB046)</name>
    <name type="common">Bacillus silvestris</name>
    <dbReference type="NCBI Taxonomy" id="1002809"/>
    <lineage>
        <taxon>Bacteria</taxon>
        <taxon>Bacillati</taxon>
        <taxon>Bacillota</taxon>
        <taxon>Bacilli</taxon>
        <taxon>Bacillales</taxon>
        <taxon>Caryophanaceae</taxon>
        <taxon>Solibacillus</taxon>
    </lineage>
</organism>
<dbReference type="PATRIC" id="fig|1002809.3.peg.2678"/>
<name>F2F601_SOLSS</name>
<evidence type="ECO:0000313" key="7">
    <source>
        <dbReference type="Proteomes" id="UP000006691"/>
    </source>
</evidence>
<dbReference type="InterPro" id="IPR015304">
    <property type="entry name" value="ZinT_dom"/>
</dbReference>
<reference evidence="6 7" key="2">
    <citation type="journal article" date="2012" name="J. Biosci. Bioeng.">
        <title>Complete genome sequence and characterization of the N-acylhomoserine lactone-degrading gene of the potato leaf-associated Solibacillus silvestris.</title>
        <authorList>
            <person name="Morohoshi T."/>
            <person name="Tominaga Y."/>
            <person name="Someya N."/>
            <person name="Ikeda T."/>
        </authorList>
    </citation>
    <scope>NUCLEOTIDE SEQUENCE [LARGE SCALE GENOMIC DNA]</scope>
    <source>
        <strain evidence="6 7">StLB046</strain>
    </source>
</reference>
<evidence type="ECO:0000256" key="2">
    <source>
        <dbReference type="ARBA" id="ARBA00022833"/>
    </source>
</evidence>
<dbReference type="SUPFAM" id="SSF50814">
    <property type="entry name" value="Lipocalins"/>
    <property type="match status" value="1"/>
</dbReference>
<evidence type="ECO:0000256" key="4">
    <source>
        <dbReference type="SAM" id="SignalP"/>
    </source>
</evidence>
<dbReference type="Pfam" id="PF09223">
    <property type="entry name" value="ZinT"/>
    <property type="match status" value="1"/>
</dbReference>
<evidence type="ECO:0000256" key="1">
    <source>
        <dbReference type="ARBA" id="ARBA00022729"/>
    </source>
</evidence>
<feature type="region of interest" description="Disordered" evidence="3">
    <location>
        <begin position="25"/>
        <end position="65"/>
    </location>
</feature>
<protein>
    <submittedName>
        <fullName evidence="6">Predicted periplasmic or secreted protein</fullName>
    </submittedName>
</protein>
<evidence type="ECO:0000256" key="3">
    <source>
        <dbReference type="SAM" id="MobiDB-lite"/>
    </source>
</evidence>
<feature type="chain" id="PRO_5039354574" evidence="4">
    <location>
        <begin position="22"/>
        <end position="243"/>
    </location>
</feature>
<gene>
    <name evidence="6" type="ordered locus">SSIL_2661</name>
</gene>
<dbReference type="Proteomes" id="UP000006691">
    <property type="component" value="Chromosome"/>
</dbReference>
<dbReference type="InterPro" id="IPR012674">
    <property type="entry name" value="Calycin"/>
</dbReference>
<keyword evidence="2" id="KW-0862">Zinc</keyword>
<dbReference type="PROSITE" id="PS51257">
    <property type="entry name" value="PROKAR_LIPOPROTEIN"/>
    <property type="match status" value="1"/>
</dbReference>
<sequence>MKRKLNWLSMLAFSFMLVGCAGNTDEKENTASSEVKGEAAKEHESQQEHDHDHDHEHQHESDEEQKEIYNGYFKDEQVQDRPLSDWAGDWQSVYPYLQDGTLDEVFEHKASQDSSKSFEEFKNYYEIGYKTTTDRIVIEDNFVTFYDHGHAHKGEYKYDGFEILTYEKGNRGVRFIFKHVGDEKGVPAYIQFSDHIIAPQKSGHYHIYWGDDREALLKEVTNWPTYYPSQLDGHEIAHEMIAH</sequence>
<dbReference type="AlphaFoldDB" id="F2F601"/>
<accession>F2F601</accession>
<dbReference type="EMBL" id="AP012157">
    <property type="protein sequence ID" value="BAK17084.1"/>
    <property type="molecule type" value="Genomic_DNA"/>
</dbReference>
<reference evidence="7" key="1">
    <citation type="submission" date="2011-04" db="EMBL/GenBank/DDBJ databases">
        <title>Genome sequence of Solibacillus silvestris StLB046.</title>
        <authorList>
            <person name="Morohoshi T."/>
            <person name="Someya N."/>
            <person name="Ikeda T."/>
        </authorList>
    </citation>
    <scope>NUCLEOTIDE SEQUENCE [LARGE SCALE GENOMIC DNA]</scope>
    <source>
        <strain evidence="7">StLB046</strain>
    </source>
</reference>
<dbReference type="HOGENOM" id="CLU_072001_0_0_9"/>
<keyword evidence="1 4" id="KW-0732">Signal</keyword>
<dbReference type="STRING" id="1002809.SSIL_2661"/>
<dbReference type="GO" id="GO:0008270">
    <property type="term" value="F:zinc ion binding"/>
    <property type="evidence" value="ECO:0007669"/>
    <property type="project" value="InterPro"/>
</dbReference>
<dbReference type="KEGG" id="siv:SSIL_2661"/>
<proteinExistence type="predicted"/>
<evidence type="ECO:0000259" key="5">
    <source>
        <dbReference type="Pfam" id="PF09223"/>
    </source>
</evidence>
<feature type="domain" description="ZinT" evidence="5">
    <location>
        <begin position="65"/>
        <end position="243"/>
    </location>
</feature>
<feature type="compositionally biased region" description="Basic and acidic residues" evidence="3">
    <location>
        <begin position="25"/>
        <end position="60"/>
    </location>
</feature>
<keyword evidence="7" id="KW-1185">Reference proteome</keyword>